<dbReference type="InterPro" id="IPR013105">
    <property type="entry name" value="TPR_2"/>
</dbReference>
<evidence type="ECO:0000256" key="1">
    <source>
        <dbReference type="ARBA" id="ARBA00022737"/>
    </source>
</evidence>
<evidence type="ECO:0000256" key="4">
    <source>
        <dbReference type="SAM" id="MobiDB-lite"/>
    </source>
</evidence>
<accession>A0A926HI59</accession>
<evidence type="ECO:0000256" key="2">
    <source>
        <dbReference type="ARBA" id="ARBA00022803"/>
    </source>
</evidence>
<feature type="repeat" description="TPR" evidence="3">
    <location>
        <begin position="145"/>
        <end position="178"/>
    </location>
</feature>
<comment type="caution">
    <text evidence="5">The sequence shown here is derived from an EMBL/GenBank/DDBJ whole genome shotgun (WGS) entry which is preliminary data.</text>
</comment>
<dbReference type="SUPFAM" id="SSF48452">
    <property type="entry name" value="TPR-like"/>
    <property type="match status" value="1"/>
</dbReference>
<evidence type="ECO:0000313" key="5">
    <source>
        <dbReference type="EMBL" id="MBC8528437.1"/>
    </source>
</evidence>
<dbReference type="AlphaFoldDB" id="A0A926HI59"/>
<feature type="region of interest" description="Disordered" evidence="4">
    <location>
        <begin position="238"/>
        <end position="263"/>
    </location>
</feature>
<dbReference type="PANTHER" id="PTHR12558">
    <property type="entry name" value="CELL DIVISION CYCLE 16,23,27"/>
    <property type="match status" value="1"/>
</dbReference>
<name>A0A926HI59_9FIRM</name>
<dbReference type="PANTHER" id="PTHR12558:SF13">
    <property type="entry name" value="CELL DIVISION CYCLE PROTEIN 27 HOMOLOG"/>
    <property type="match status" value="1"/>
</dbReference>
<keyword evidence="2 3" id="KW-0802">TPR repeat</keyword>
<dbReference type="Gene3D" id="1.25.40.10">
    <property type="entry name" value="Tetratricopeptide repeat domain"/>
    <property type="match status" value="2"/>
</dbReference>
<evidence type="ECO:0000256" key="3">
    <source>
        <dbReference type="PROSITE-ProRule" id="PRU00339"/>
    </source>
</evidence>
<proteinExistence type="predicted"/>
<organism evidence="5 6">
    <name type="scientific">Luoshenia tenuis</name>
    <dbReference type="NCBI Taxonomy" id="2763654"/>
    <lineage>
        <taxon>Bacteria</taxon>
        <taxon>Bacillati</taxon>
        <taxon>Bacillota</taxon>
        <taxon>Clostridia</taxon>
        <taxon>Christensenellales</taxon>
        <taxon>Christensenellaceae</taxon>
        <taxon>Luoshenia</taxon>
    </lineage>
</organism>
<protein>
    <submittedName>
        <fullName evidence="5">Tetratricopeptide repeat protein</fullName>
    </submittedName>
</protein>
<dbReference type="InterPro" id="IPR011990">
    <property type="entry name" value="TPR-like_helical_dom_sf"/>
</dbReference>
<dbReference type="PROSITE" id="PS50005">
    <property type="entry name" value="TPR"/>
    <property type="match status" value="1"/>
</dbReference>
<dbReference type="SMART" id="SM00028">
    <property type="entry name" value="TPR"/>
    <property type="match status" value="4"/>
</dbReference>
<feature type="compositionally biased region" description="Polar residues" evidence="4">
    <location>
        <begin position="250"/>
        <end position="263"/>
    </location>
</feature>
<evidence type="ECO:0000313" key="6">
    <source>
        <dbReference type="Proteomes" id="UP000654279"/>
    </source>
</evidence>
<dbReference type="Pfam" id="PF13432">
    <property type="entry name" value="TPR_16"/>
    <property type="match status" value="1"/>
</dbReference>
<dbReference type="Proteomes" id="UP000654279">
    <property type="component" value="Unassembled WGS sequence"/>
</dbReference>
<dbReference type="InterPro" id="IPR019734">
    <property type="entry name" value="TPR_rpt"/>
</dbReference>
<sequence>MSFMGNLYGRYAYFRHIGGRMEQAKKFYLKGLEKGMDKPKYLSGCGVAMLRLGDFELAKEMFQKTLAHPKTPEAHKNANRLNLAVTLWKLGEIDASLTLFHQLEEDYPSAAVYGSLGYVLLDIGREEEALQYNLKRLEEYDETDPVMLDTVGQIYYRRGELDKAKEYFSEAVKIKNNLVDSLYYLGILEQRDGNIRRARAMLSRASRQHISTLNTVTREMVEEKFKELDELYDALPPEEKEAQALKSAPKAQTHSDPTQKLKF</sequence>
<reference evidence="5" key="1">
    <citation type="submission" date="2020-08" db="EMBL/GenBank/DDBJ databases">
        <title>Genome public.</title>
        <authorList>
            <person name="Liu C."/>
            <person name="Sun Q."/>
        </authorList>
    </citation>
    <scope>NUCLEOTIDE SEQUENCE</scope>
    <source>
        <strain evidence="5">NSJ-44</strain>
    </source>
</reference>
<keyword evidence="1" id="KW-0677">Repeat</keyword>
<dbReference type="RefSeq" id="WP_249284444.1">
    <property type="nucleotide sequence ID" value="NZ_JACRSO010000001.1"/>
</dbReference>
<gene>
    <name evidence="5" type="ORF">H8699_03180</name>
</gene>
<dbReference type="EMBL" id="JACRSO010000001">
    <property type="protein sequence ID" value="MBC8528437.1"/>
    <property type="molecule type" value="Genomic_DNA"/>
</dbReference>
<keyword evidence="6" id="KW-1185">Reference proteome</keyword>
<dbReference type="Pfam" id="PF07719">
    <property type="entry name" value="TPR_2"/>
    <property type="match status" value="1"/>
</dbReference>